<dbReference type="InterPro" id="IPR024324">
    <property type="entry name" value="Condensin_cplx_su1_N"/>
</dbReference>
<dbReference type="GO" id="GO:0042393">
    <property type="term" value="F:histone binding"/>
    <property type="evidence" value="ECO:0007669"/>
    <property type="project" value="TreeGrafter"/>
</dbReference>
<accession>A0A8K0NTT9</accession>
<comment type="subcellular location">
    <subcellularLocation>
        <location evidence="2">Chromosome</location>
    </subcellularLocation>
    <subcellularLocation>
        <location evidence="1">Nucleus</location>
    </subcellularLocation>
</comment>
<evidence type="ECO:0000313" key="14">
    <source>
        <dbReference type="EMBL" id="KAG7580002.1"/>
    </source>
</evidence>
<dbReference type="PIRSF" id="PIRSF017127">
    <property type="entry name" value="Condensin_D2"/>
    <property type="match status" value="1"/>
</dbReference>
<evidence type="ECO:0000259" key="12">
    <source>
        <dbReference type="Pfam" id="PF12717"/>
    </source>
</evidence>
<dbReference type="Pfam" id="PF12717">
    <property type="entry name" value="Cnd1"/>
    <property type="match status" value="1"/>
</dbReference>
<dbReference type="InterPro" id="IPR032682">
    <property type="entry name" value="Cnd1_C"/>
</dbReference>
<keyword evidence="7 10" id="KW-0226">DNA condensation</keyword>
<dbReference type="Proteomes" id="UP000812966">
    <property type="component" value="Unassembled WGS sequence"/>
</dbReference>
<evidence type="ECO:0000256" key="7">
    <source>
        <dbReference type="ARBA" id="ARBA00023067"/>
    </source>
</evidence>
<comment type="function">
    <text evidence="10">Regulatory subunit of the condensin complex, a complex required for conversion of interphase chromatin into mitotic-like condense chromosomes. The condensin complex probably introduces positive supercoils into relaxed DNA in the presence of type I topoisomerases and converts nicked DNA into positive knotted forms in the presence of type II topoisomerases.</text>
</comment>
<keyword evidence="4" id="KW-0158">Chromosome</keyword>
<comment type="caution">
    <text evidence="14">The sequence shown here is derived from an EMBL/GenBank/DDBJ whole genome shotgun (WGS) entry which is preliminary data.</text>
</comment>
<feature type="region of interest" description="Disordered" evidence="11">
    <location>
        <begin position="1269"/>
        <end position="1314"/>
    </location>
</feature>
<dbReference type="GO" id="GO:0005634">
    <property type="term" value="C:nucleus"/>
    <property type="evidence" value="ECO:0007669"/>
    <property type="project" value="UniProtKB-SubCell"/>
</dbReference>
<dbReference type="EMBL" id="JABELV010000002">
    <property type="protein sequence ID" value="KAG7580002.1"/>
    <property type="molecule type" value="Genomic_DNA"/>
</dbReference>
<evidence type="ECO:0000256" key="5">
    <source>
        <dbReference type="ARBA" id="ARBA00022618"/>
    </source>
</evidence>
<dbReference type="GO" id="GO:0007076">
    <property type="term" value="P:mitotic chromosome condensation"/>
    <property type="evidence" value="ECO:0007669"/>
    <property type="project" value="InterPro"/>
</dbReference>
<dbReference type="GO" id="GO:0000779">
    <property type="term" value="C:condensed chromosome, centromeric region"/>
    <property type="evidence" value="ECO:0007669"/>
    <property type="project" value="TreeGrafter"/>
</dbReference>
<proteinExistence type="inferred from homology"/>
<evidence type="ECO:0000259" key="13">
    <source>
        <dbReference type="Pfam" id="PF12922"/>
    </source>
</evidence>
<keyword evidence="15" id="KW-1185">Reference proteome</keyword>
<feature type="domain" description="Condensin complex subunit 1 C-terminal" evidence="12">
    <location>
        <begin position="1029"/>
        <end position="1190"/>
    </location>
</feature>
<organism evidence="14 15">
    <name type="scientific">Filobasidium floriforme</name>
    <dbReference type="NCBI Taxonomy" id="5210"/>
    <lineage>
        <taxon>Eukaryota</taxon>
        <taxon>Fungi</taxon>
        <taxon>Dikarya</taxon>
        <taxon>Basidiomycota</taxon>
        <taxon>Agaricomycotina</taxon>
        <taxon>Tremellomycetes</taxon>
        <taxon>Filobasidiales</taxon>
        <taxon>Filobasidiaceae</taxon>
        <taxon>Filobasidium</taxon>
    </lineage>
</organism>
<dbReference type="InterPro" id="IPR016024">
    <property type="entry name" value="ARM-type_fold"/>
</dbReference>
<feature type="compositionally biased region" description="Acidic residues" evidence="11">
    <location>
        <begin position="1304"/>
        <end position="1314"/>
    </location>
</feature>
<dbReference type="GO" id="GO:0000796">
    <property type="term" value="C:condensin complex"/>
    <property type="evidence" value="ECO:0007669"/>
    <property type="project" value="TreeGrafter"/>
</dbReference>
<evidence type="ECO:0000256" key="9">
    <source>
        <dbReference type="ARBA" id="ARBA00023306"/>
    </source>
</evidence>
<feature type="region of interest" description="Disordered" evidence="11">
    <location>
        <begin position="496"/>
        <end position="548"/>
    </location>
</feature>
<keyword evidence="5 10" id="KW-0132">Cell division</keyword>
<evidence type="ECO:0000256" key="11">
    <source>
        <dbReference type="SAM" id="MobiDB-lite"/>
    </source>
</evidence>
<dbReference type="SUPFAM" id="SSF48371">
    <property type="entry name" value="ARM repeat"/>
    <property type="match status" value="1"/>
</dbReference>
<protein>
    <recommendedName>
        <fullName evidence="10">Condensin complex subunit 1</fullName>
    </recommendedName>
</protein>
<reference evidence="14" key="1">
    <citation type="submission" date="2020-04" db="EMBL/GenBank/DDBJ databases">
        <title>Analysis of mating type loci in Filobasidium floriforme.</title>
        <authorList>
            <person name="Nowrousian M."/>
        </authorList>
    </citation>
    <scope>NUCLEOTIDE SEQUENCE</scope>
    <source>
        <strain evidence="14">CBS 6242</strain>
    </source>
</reference>
<name>A0A8K0NTT9_9TREE</name>
<dbReference type="PANTHER" id="PTHR14222">
    <property type="entry name" value="CONDENSIN"/>
    <property type="match status" value="1"/>
</dbReference>
<sequence length="1314" mass="148738">MPPEFNLQEEVQSLSDISLYQIDHELDIESMSAGDMNRALDEAVDQVTQSTECITLPEVFDVYRSLLKHADQVPGPILSKLLDSLCSSLTSESDQTIRDIDHPNPEDDAETQEQVFLMHRRPLEMYAFLLFWMVKVGERLGGRKEMGADEGEVAEVPATRDGRGKKTAAKKTPKSTSTTAGRVWNWADQLPVVLQTMSRVLKIRTDRIWTTSVEREAFVECFTKSVWQISETESRLKSQEIKTGIYRVICVAVKSHGHAFGAQTTIFQNLNYFEHLAEPMAELLTVLDAEFDHTQTTEEVLREVANKRFQQSVDAKGPKSFSRFLVKLAELSPRLVQKQISLLLAHLDSEEYTMRMAIIEIIGILIQNIPMMGEGDEEAKKKQIKGFFELLFERFLDNNGWVRSKLLATLIKICEVRQPFPKERLKMLNYTIRSLEDKTSSVRKASIQLLNTLLQTHIYGAIDGGPLNITLIEERYETLCKRLEAIERKEMEVARRNAGLDEDEAENMKSGRRRERTAATGEDEMQVDEAEPVATVQEEAAEEPAPAEDLVVSDEIAERMRATRKIYAEALYFVQQLENAVPTLKQLLTSKSKAEVLASMEFFQTAHHYQLHFAEVGIKTMLHLIWNKDNNSTTEDGTELKGIRSHVIDVYKRLYFEVLPDPAMSAQQQISRITKNMIERTYNATLAELTSLEELMRTMMAEHESEGVHPDVINRLWHVYSTNKAIDKAQRRGAIIILGMLAIAKREIVTERVDTLLKIGLGPLGQEDLVLARYTCIALQRLSGSAKKVKGSLIDKTLRIPMDSPVFERLERTIEGESKSSQWFAMAEQALNTIYLLGEQPDVLCSRIIHQLHSRVFNRPLKADDQMSDIQTDEEPAAPTSQPDATDATHLAQLVFVVGHVAIKHIVYLELVEREVKRQKDESNKANAGKAADKDANDLEAVTGNAEDDIGDLVASVRERELLYGEDSLLAVYGGMIAHICSAPKAFKSPTLREAAVLAMTKLMCVSAQFCEAHLPLLFKILETSKDPIVRSNIVIALGDIALCFSNMIDENSDRLYQGLGDKDLVVKKNTLMVLTHLILNGMIKVKGQLGEMAKCTEDEEPRVSDLAKLFFDELSKKDNSLYNNLQDIISHLSVGQHAVDEEMFERIMKTVFGYIEKEKQAESVIEKLCQRFRLADTERQWRDIAFCLSLLPFKSDRSVKKLIEGLPFYQDKLHEETVFRRFNEILVKARSNKLSSNKPEAELKEFEMILAEHKAKGEEDNALAANAVKKTAKAARRRANKPIPGSPVKKRPMRRRVVAQTDESAEDDDEIDE</sequence>
<feature type="compositionally biased region" description="Basic residues" evidence="11">
    <location>
        <begin position="1289"/>
        <end position="1298"/>
    </location>
</feature>
<dbReference type="Pfam" id="PF12922">
    <property type="entry name" value="Cnd1_N"/>
    <property type="match status" value="1"/>
</dbReference>
<evidence type="ECO:0000256" key="6">
    <source>
        <dbReference type="ARBA" id="ARBA00022776"/>
    </source>
</evidence>
<dbReference type="OrthoDB" id="436262at2759"/>
<dbReference type="GO" id="GO:0010032">
    <property type="term" value="P:meiotic chromosome condensation"/>
    <property type="evidence" value="ECO:0007669"/>
    <property type="project" value="TreeGrafter"/>
</dbReference>
<keyword evidence="8" id="KW-0539">Nucleus</keyword>
<evidence type="ECO:0000256" key="1">
    <source>
        <dbReference type="ARBA" id="ARBA00004123"/>
    </source>
</evidence>
<dbReference type="InterPro" id="IPR007673">
    <property type="entry name" value="Condensin_cplx_su1"/>
</dbReference>
<dbReference type="PANTHER" id="PTHR14222:SF2">
    <property type="entry name" value="CONDENSIN COMPLEX SUBUNIT 1"/>
    <property type="match status" value="1"/>
</dbReference>
<evidence type="ECO:0000256" key="2">
    <source>
        <dbReference type="ARBA" id="ARBA00004286"/>
    </source>
</evidence>
<dbReference type="InterPro" id="IPR026971">
    <property type="entry name" value="CND1/NCAPD3"/>
</dbReference>
<evidence type="ECO:0000256" key="10">
    <source>
        <dbReference type="PIRNR" id="PIRNR017127"/>
    </source>
</evidence>
<dbReference type="Gene3D" id="1.25.10.10">
    <property type="entry name" value="Leucine-rich Repeat Variant"/>
    <property type="match status" value="2"/>
</dbReference>
<keyword evidence="6 10" id="KW-0498">Mitosis</keyword>
<evidence type="ECO:0000313" key="15">
    <source>
        <dbReference type="Proteomes" id="UP000812966"/>
    </source>
</evidence>
<evidence type="ECO:0000256" key="8">
    <source>
        <dbReference type="ARBA" id="ARBA00023242"/>
    </source>
</evidence>
<evidence type="ECO:0000256" key="3">
    <source>
        <dbReference type="ARBA" id="ARBA00009606"/>
    </source>
</evidence>
<feature type="compositionally biased region" description="Basic residues" evidence="11">
    <location>
        <begin position="1271"/>
        <end position="1281"/>
    </location>
</feature>
<dbReference type="GO" id="GO:0051301">
    <property type="term" value="P:cell division"/>
    <property type="evidence" value="ECO:0007669"/>
    <property type="project" value="UniProtKB-KW"/>
</dbReference>
<dbReference type="InterPro" id="IPR011989">
    <property type="entry name" value="ARM-like"/>
</dbReference>
<feature type="compositionally biased region" description="Acidic residues" evidence="11">
    <location>
        <begin position="521"/>
        <end position="531"/>
    </location>
</feature>
<evidence type="ECO:0000256" key="4">
    <source>
        <dbReference type="ARBA" id="ARBA00022454"/>
    </source>
</evidence>
<comment type="similarity">
    <text evidence="3 10">Belongs to the CND1 (condensin subunit 1) family.</text>
</comment>
<gene>
    <name evidence="14" type="ORF">FFLO_00210</name>
</gene>
<keyword evidence="9 10" id="KW-0131">Cell cycle</keyword>
<feature type="domain" description="Condensin complex subunit 1 N-terminal" evidence="13">
    <location>
        <begin position="77"/>
        <end position="262"/>
    </location>
</feature>